<dbReference type="Proteomes" id="UP001206925">
    <property type="component" value="Unassembled WGS sequence"/>
</dbReference>
<evidence type="ECO:0000313" key="1">
    <source>
        <dbReference type="EMBL" id="KAI7724465.1"/>
    </source>
</evidence>
<gene>
    <name evidence="1" type="ORF">M8C21_005686</name>
</gene>
<keyword evidence="2" id="KW-1185">Reference proteome</keyword>
<proteinExistence type="predicted"/>
<comment type="caution">
    <text evidence="1">The sequence shown here is derived from an EMBL/GenBank/DDBJ whole genome shotgun (WGS) entry which is preliminary data.</text>
</comment>
<name>A0AAD5G173_AMBAR</name>
<dbReference type="AlphaFoldDB" id="A0AAD5G173"/>
<sequence>MAAPLEEFLIDEQRVVLKTITQSSKVLFPLPKYPLLFRAWENELQCNIMALLIKHERQERHWINNTSSDWYRMCTYTRYTIRIHNLTTMFKAKEISSPCHKVDKCQKLKGCHLMKDLVMVMG</sequence>
<protein>
    <submittedName>
        <fullName evidence="1">Uncharacterized protein</fullName>
    </submittedName>
</protein>
<accession>A0AAD5G173</accession>
<dbReference type="EMBL" id="JAMZMK010012217">
    <property type="protein sequence ID" value="KAI7724465.1"/>
    <property type="molecule type" value="Genomic_DNA"/>
</dbReference>
<evidence type="ECO:0000313" key="2">
    <source>
        <dbReference type="Proteomes" id="UP001206925"/>
    </source>
</evidence>
<organism evidence="1 2">
    <name type="scientific">Ambrosia artemisiifolia</name>
    <name type="common">Common ragweed</name>
    <dbReference type="NCBI Taxonomy" id="4212"/>
    <lineage>
        <taxon>Eukaryota</taxon>
        <taxon>Viridiplantae</taxon>
        <taxon>Streptophyta</taxon>
        <taxon>Embryophyta</taxon>
        <taxon>Tracheophyta</taxon>
        <taxon>Spermatophyta</taxon>
        <taxon>Magnoliopsida</taxon>
        <taxon>eudicotyledons</taxon>
        <taxon>Gunneridae</taxon>
        <taxon>Pentapetalae</taxon>
        <taxon>asterids</taxon>
        <taxon>campanulids</taxon>
        <taxon>Asterales</taxon>
        <taxon>Asteraceae</taxon>
        <taxon>Asteroideae</taxon>
        <taxon>Heliantheae alliance</taxon>
        <taxon>Heliantheae</taxon>
        <taxon>Ambrosia</taxon>
    </lineage>
</organism>
<reference evidence="1" key="1">
    <citation type="submission" date="2022-06" db="EMBL/GenBank/DDBJ databases">
        <title>Uncovering the hologenomic basis of an extraordinary plant invasion.</title>
        <authorList>
            <person name="Bieker V.C."/>
            <person name="Martin M.D."/>
            <person name="Gilbert T."/>
            <person name="Hodgins K."/>
            <person name="Battlay P."/>
            <person name="Petersen B."/>
            <person name="Wilson J."/>
        </authorList>
    </citation>
    <scope>NUCLEOTIDE SEQUENCE</scope>
    <source>
        <strain evidence="1">AA19_3_7</strain>
        <tissue evidence="1">Leaf</tissue>
    </source>
</reference>